<organism evidence="1 2">
    <name type="scientific">Pseudomonas syringae pv. ribicola</name>
    <dbReference type="NCBI Taxonomy" id="55398"/>
    <lineage>
        <taxon>Bacteria</taxon>
        <taxon>Pseudomonadati</taxon>
        <taxon>Pseudomonadota</taxon>
        <taxon>Gammaproteobacteria</taxon>
        <taxon>Pseudomonadales</taxon>
        <taxon>Pseudomonadaceae</taxon>
        <taxon>Pseudomonas</taxon>
    </lineage>
</organism>
<dbReference type="EMBL" id="LJRF01000152">
    <property type="protein sequence ID" value="KPY45036.1"/>
    <property type="molecule type" value="Genomic_DNA"/>
</dbReference>
<name>A0A0P9YGX0_PSESI</name>
<gene>
    <name evidence="1" type="ORF">ALO47_00237</name>
</gene>
<dbReference type="Proteomes" id="UP000050554">
    <property type="component" value="Unassembled WGS sequence"/>
</dbReference>
<accession>A0A0P9YGX0</accession>
<dbReference type="GO" id="GO:0005975">
    <property type="term" value="P:carbohydrate metabolic process"/>
    <property type="evidence" value="ECO:0007669"/>
    <property type="project" value="InterPro"/>
</dbReference>
<comment type="caution">
    <text evidence="1">The sequence shown here is derived from an EMBL/GenBank/DDBJ whole genome shotgun (WGS) entry which is preliminary data.</text>
</comment>
<evidence type="ECO:0000313" key="2">
    <source>
        <dbReference type="Proteomes" id="UP000050554"/>
    </source>
</evidence>
<dbReference type="Gene3D" id="3.20.20.80">
    <property type="entry name" value="Glycosidases"/>
    <property type="match status" value="1"/>
</dbReference>
<dbReference type="GO" id="GO:0004553">
    <property type="term" value="F:hydrolase activity, hydrolyzing O-glycosyl compounds"/>
    <property type="evidence" value="ECO:0007669"/>
    <property type="project" value="InterPro"/>
</dbReference>
<dbReference type="InterPro" id="IPR001360">
    <property type="entry name" value="Glyco_hydro_1"/>
</dbReference>
<dbReference type="AlphaFoldDB" id="A0A0P9YGX0"/>
<sequence length="381" mass="43332">MPGLFKSFFVGGFECSTHRRRDGKRLDLLHSTGHARWPAEDFAAMANCAMRTVRSGLRWHLIETRPGVYDWSSFLPMLRAARAQGTQVIWDLCHYGYPDDMDIWRPQFVERFARFAAAAAQVIKDEGEVVPFYSPINEISFWSWAGGDVGYFNPGVERRGMELKHQLIRASIAAIEAVREVEPRARFVQADPLIHVIPSSRRNDDIEAAENYRQAQFEALDLLSGRQWPGLGGRPEYLDVLGANFYPHNQWIFNGRRVMRGEPEYRPFSGMLRELHARYGRPILVSETGAEDEQRVPWFRYVTDQVSKALQAGVPVEGICWYPILDYPGWDDGRYCPAGLLGYADGQGQRAAFHPLQLAIREADEAFEALHSSALNAERGP</sequence>
<proteinExistence type="predicted"/>
<reference evidence="1 2" key="1">
    <citation type="submission" date="2015-09" db="EMBL/GenBank/DDBJ databases">
        <title>Genome announcement of multiple Pseudomonas syringae strains.</title>
        <authorList>
            <person name="Thakur S."/>
            <person name="Wang P.W."/>
            <person name="Gong Y."/>
            <person name="Weir B.S."/>
            <person name="Guttman D.S."/>
        </authorList>
    </citation>
    <scope>NUCLEOTIDE SEQUENCE [LARGE SCALE GENOMIC DNA]</scope>
    <source>
        <strain evidence="1 2">ICMP3882</strain>
    </source>
</reference>
<dbReference type="SUPFAM" id="SSF51445">
    <property type="entry name" value="(Trans)glycosidases"/>
    <property type="match status" value="1"/>
</dbReference>
<evidence type="ECO:0008006" key="3">
    <source>
        <dbReference type="Google" id="ProtNLM"/>
    </source>
</evidence>
<dbReference type="PATRIC" id="fig|55398.3.peg.292"/>
<dbReference type="Pfam" id="PF00232">
    <property type="entry name" value="Glyco_hydro_1"/>
    <property type="match status" value="1"/>
</dbReference>
<protein>
    <recommendedName>
        <fullName evidence="3">Beta-glucosidase</fullName>
    </recommendedName>
</protein>
<dbReference type="RefSeq" id="WP_004882333.1">
    <property type="nucleotide sequence ID" value="NZ_LJRF01000152.1"/>
</dbReference>
<evidence type="ECO:0000313" key="1">
    <source>
        <dbReference type="EMBL" id="KPY45036.1"/>
    </source>
</evidence>
<dbReference type="InterPro" id="IPR017853">
    <property type="entry name" value="GH"/>
</dbReference>